<name>A0A831QKY9_9FLAO</name>
<sequence>MLAMIRPVMPLFEYIIEQDYIAEFLCVNTDKPELDCGGKCYLMQQLAKHNEEKRQNLPRIAMEEYPIGFVQLLSIVEHKFIESFNTITSEYLNEYRYLFSYSDFRPPSLTF</sequence>
<comment type="caution">
    <text evidence="1">The sequence shown here is derived from an EMBL/GenBank/DDBJ whole genome shotgun (WGS) entry which is preliminary data.</text>
</comment>
<reference evidence="1" key="1">
    <citation type="journal article" date="2020" name="mSystems">
        <title>Genome- and Community-Level Interaction Insights into Carbon Utilization and Element Cycling Functions of Hydrothermarchaeota in Hydrothermal Sediment.</title>
        <authorList>
            <person name="Zhou Z."/>
            <person name="Liu Y."/>
            <person name="Xu W."/>
            <person name="Pan J."/>
            <person name="Luo Z.H."/>
            <person name="Li M."/>
        </authorList>
    </citation>
    <scope>NUCLEOTIDE SEQUENCE [LARGE SCALE GENOMIC DNA]</scope>
    <source>
        <strain evidence="1">HyVt-345</strain>
    </source>
</reference>
<dbReference type="EMBL" id="DRGL01000023">
    <property type="protein sequence ID" value="HEA20360.1"/>
    <property type="molecule type" value="Genomic_DNA"/>
</dbReference>
<protein>
    <submittedName>
        <fullName evidence="1">Uncharacterized protein</fullName>
    </submittedName>
</protein>
<gene>
    <name evidence="1" type="ORF">ENH87_05530</name>
</gene>
<proteinExistence type="predicted"/>
<evidence type="ECO:0000313" key="1">
    <source>
        <dbReference type="EMBL" id="HEA20360.1"/>
    </source>
</evidence>
<dbReference type="Proteomes" id="UP000886191">
    <property type="component" value="Unassembled WGS sequence"/>
</dbReference>
<organism evidence="1">
    <name type="scientific">Pricia antarctica</name>
    <dbReference type="NCBI Taxonomy" id="641691"/>
    <lineage>
        <taxon>Bacteria</taxon>
        <taxon>Pseudomonadati</taxon>
        <taxon>Bacteroidota</taxon>
        <taxon>Flavobacteriia</taxon>
        <taxon>Flavobacteriales</taxon>
        <taxon>Flavobacteriaceae</taxon>
        <taxon>Pricia</taxon>
    </lineage>
</organism>
<accession>A0A831QKY9</accession>
<dbReference type="AlphaFoldDB" id="A0A831QKY9"/>